<dbReference type="SUPFAM" id="SSF54160">
    <property type="entry name" value="Chromo domain-like"/>
    <property type="match status" value="1"/>
</dbReference>
<dbReference type="EMBL" id="BSXT01000616">
    <property type="protein sequence ID" value="GMF31087.1"/>
    <property type="molecule type" value="Genomic_DNA"/>
</dbReference>
<dbReference type="OrthoDB" id="126617at2759"/>
<proteinExistence type="predicted"/>
<feature type="compositionally biased region" description="Basic and acidic residues" evidence="1">
    <location>
        <begin position="11"/>
        <end position="20"/>
    </location>
</feature>
<accession>A0A9W6UDE1</accession>
<feature type="compositionally biased region" description="Polar residues" evidence="1">
    <location>
        <begin position="1"/>
        <end position="10"/>
    </location>
</feature>
<name>A0A9W6UDE1_9STRA</name>
<dbReference type="PROSITE" id="PS50013">
    <property type="entry name" value="CHROMO_2"/>
    <property type="match status" value="1"/>
</dbReference>
<protein>
    <submittedName>
        <fullName evidence="3">Unnamed protein product</fullName>
    </submittedName>
</protein>
<evidence type="ECO:0000256" key="1">
    <source>
        <dbReference type="SAM" id="MobiDB-lite"/>
    </source>
</evidence>
<feature type="compositionally biased region" description="Polar residues" evidence="1">
    <location>
        <begin position="179"/>
        <end position="190"/>
    </location>
</feature>
<dbReference type="AlphaFoldDB" id="A0A9W6UDE1"/>
<comment type="caution">
    <text evidence="3">The sequence shown here is derived from an EMBL/GenBank/DDBJ whole genome shotgun (WGS) entry which is preliminary data.</text>
</comment>
<organism evidence="3 4">
    <name type="scientific">Phytophthora fragariaefolia</name>
    <dbReference type="NCBI Taxonomy" id="1490495"/>
    <lineage>
        <taxon>Eukaryota</taxon>
        <taxon>Sar</taxon>
        <taxon>Stramenopiles</taxon>
        <taxon>Oomycota</taxon>
        <taxon>Peronosporomycetes</taxon>
        <taxon>Peronosporales</taxon>
        <taxon>Peronosporaceae</taxon>
        <taxon>Phytophthora</taxon>
    </lineage>
</organism>
<dbReference type="InterPro" id="IPR016197">
    <property type="entry name" value="Chromo-like_dom_sf"/>
</dbReference>
<evidence type="ECO:0000259" key="2">
    <source>
        <dbReference type="PROSITE" id="PS50013"/>
    </source>
</evidence>
<dbReference type="Gene3D" id="2.40.50.40">
    <property type="match status" value="1"/>
</dbReference>
<feature type="compositionally biased region" description="Polar residues" evidence="1">
    <location>
        <begin position="111"/>
        <end position="126"/>
    </location>
</feature>
<dbReference type="InterPro" id="IPR000953">
    <property type="entry name" value="Chromo/chromo_shadow_dom"/>
</dbReference>
<reference evidence="3" key="1">
    <citation type="submission" date="2023-04" db="EMBL/GenBank/DDBJ databases">
        <title>Phytophthora fragariaefolia NBRC 109709.</title>
        <authorList>
            <person name="Ichikawa N."/>
            <person name="Sato H."/>
            <person name="Tonouchi N."/>
        </authorList>
    </citation>
    <scope>NUCLEOTIDE SEQUENCE</scope>
    <source>
        <strain evidence="3">NBRC 109709</strain>
    </source>
</reference>
<sequence>MCPDSLNKSLNECDRRHDDLSEVNEATQTNLDDSNEESRAPLATPNAEDIDPVTVQTERRRRIAKAQEEELKGANLKAVLRGNSAKLGYKATRDACKVMDQSLSRYERARTTPNDPNDSPAESQGATDDATGAEKRPPPLFEAGTRAWLYMERAKPDSRRNSPIGGTGPSESKEKWKNTRTNSSYRTEVTTGSTQWFTTRLDFDEELLPEDSWGPDQRTGEYEVETIRDDKTPLSTSTERLVRESLVKWVGYDEPTWEPASNLSCGGRLYELSPTQT</sequence>
<keyword evidence="4" id="KW-1185">Reference proteome</keyword>
<feature type="domain" description="Chromo" evidence="2">
    <location>
        <begin position="222"/>
        <end position="277"/>
    </location>
</feature>
<gene>
    <name evidence="3" type="ORF">Pfra01_000703300</name>
</gene>
<dbReference type="Proteomes" id="UP001165121">
    <property type="component" value="Unassembled WGS sequence"/>
</dbReference>
<evidence type="ECO:0000313" key="4">
    <source>
        <dbReference type="Proteomes" id="UP001165121"/>
    </source>
</evidence>
<feature type="region of interest" description="Disordered" evidence="1">
    <location>
        <begin position="1"/>
        <end position="62"/>
    </location>
</feature>
<feature type="region of interest" description="Disordered" evidence="1">
    <location>
        <begin position="107"/>
        <end position="190"/>
    </location>
</feature>
<evidence type="ECO:0000313" key="3">
    <source>
        <dbReference type="EMBL" id="GMF31087.1"/>
    </source>
</evidence>